<protein>
    <submittedName>
        <fullName evidence="1">Uncharacterized protein</fullName>
    </submittedName>
</protein>
<reference evidence="1 4" key="1">
    <citation type="journal article" date="2019" name="Sci. Rep.">
        <title>Orb-weaving spider Araneus ventricosus genome elucidates the spidroin gene catalogue.</title>
        <authorList>
            <person name="Kono N."/>
            <person name="Nakamura H."/>
            <person name="Ohtoshi R."/>
            <person name="Moran D.A.P."/>
            <person name="Shinohara A."/>
            <person name="Yoshida Y."/>
            <person name="Fujiwara M."/>
            <person name="Mori M."/>
            <person name="Tomita M."/>
            <person name="Arakawa K."/>
        </authorList>
    </citation>
    <scope>NUCLEOTIDE SEQUENCE [LARGE SCALE GENOMIC DNA]</scope>
</reference>
<dbReference type="Proteomes" id="UP000499080">
    <property type="component" value="Unassembled WGS sequence"/>
</dbReference>
<evidence type="ECO:0000313" key="4">
    <source>
        <dbReference type="Proteomes" id="UP000499080"/>
    </source>
</evidence>
<proteinExistence type="predicted"/>
<sequence length="95" mass="10485">MDKSFRLLTPPILNLHDVSNPNNIQQIELKKVKECVVTYDPLLLAVLSDTRETGPHSHWSTKKGGSVITVPLSTDLLLHWVVDGNCNRPSQGGPC</sequence>
<gene>
    <name evidence="3" type="ORF">AVEN_143147_1</name>
    <name evidence="2" type="ORF">AVEN_275169_1</name>
    <name evidence="1" type="ORF">AVEN_84622_1</name>
</gene>
<dbReference type="AlphaFoldDB" id="A0A4Y2C1W5"/>
<dbReference type="EMBL" id="BGPR01019023">
    <property type="protein sequence ID" value="GBN80749.1"/>
    <property type="molecule type" value="Genomic_DNA"/>
</dbReference>
<dbReference type="EMBL" id="BGPR01000136">
    <property type="protein sequence ID" value="GBL98133.1"/>
    <property type="molecule type" value="Genomic_DNA"/>
</dbReference>
<accession>A0A4Y2C1W5</accession>
<dbReference type="EMBL" id="BGPR01019024">
    <property type="protein sequence ID" value="GBN80755.1"/>
    <property type="molecule type" value="Genomic_DNA"/>
</dbReference>
<name>A0A4Y2C1W5_ARAVE</name>
<evidence type="ECO:0000313" key="3">
    <source>
        <dbReference type="EMBL" id="GBN80755.1"/>
    </source>
</evidence>
<organism evidence="1 4">
    <name type="scientific">Araneus ventricosus</name>
    <name type="common">Orbweaver spider</name>
    <name type="synonym">Epeira ventricosa</name>
    <dbReference type="NCBI Taxonomy" id="182803"/>
    <lineage>
        <taxon>Eukaryota</taxon>
        <taxon>Metazoa</taxon>
        <taxon>Ecdysozoa</taxon>
        <taxon>Arthropoda</taxon>
        <taxon>Chelicerata</taxon>
        <taxon>Arachnida</taxon>
        <taxon>Araneae</taxon>
        <taxon>Araneomorphae</taxon>
        <taxon>Entelegynae</taxon>
        <taxon>Araneoidea</taxon>
        <taxon>Araneidae</taxon>
        <taxon>Araneus</taxon>
    </lineage>
</organism>
<evidence type="ECO:0000313" key="1">
    <source>
        <dbReference type="EMBL" id="GBL98133.1"/>
    </source>
</evidence>
<comment type="caution">
    <text evidence="1">The sequence shown here is derived from an EMBL/GenBank/DDBJ whole genome shotgun (WGS) entry which is preliminary data.</text>
</comment>
<keyword evidence="4" id="KW-1185">Reference proteome</keyword>
<evidence type="ECO:0000313" key="2">
    <source>
        <dbReference type="EMBL" id="GBN80749.1"/>
    </source>
</evidence>